<reference evidence="10 11" key="1">
    <citation type="submission" date="2016-10" db="EMBL/GenBank/DDBJ databases">
        <authorList>
            <person name="de Groot N.N."/>
        </authorList>
    </citation>
    <scope>NUCLEOTIDE SEQUENCE [LARGE SCALE GENOMIC DNA]</scope>
    <source>
        <strain evidence="10 11">CGMCC 1.8894</strain>
    </source>
</reference>
<feature type="compositionally biased region" description="Polar residues" evidence="8">
    <location>
        <begin position="177"/>
        <end position="187"/>
    </location>
</feature>
<comment type="similarity">
    <text evidence="2">Belongs to the CPA3 antiporters (TC 2.A.63) subunit F family.</text>
</comment>
<feature type="compositionally biased region" description="Basic residues" evidence="8">
    <location>
        <begin position="138"/>
        <end position="148"/>
    </location>
</feature>
<evidence type="ECO:0000313" key="11">
    <source>
        <dbReference type="Proteomes" id="UP000198539"/>
    </source>
</evidence>
<proteinExistence type="inferred from homology"/>
<evidence type="ECO:0000256" key="6">
    <source>
        <dbReference type="ARBA" id="ARBA00022989"/>
    </source>
</evidence>
<dbReference type="RefSeq" id="WP_218132172.1">
    <property type="nucleotide sequence ID" value="NZ_CP061498.1"/>
</dbReference>
<feature type="transmembrane region" description="Helical" evidence="9">
    <location>
        <begin position="59"/>
        <end position="77"/>
    </location>
</feature>
<comment type="subcellular location">
    <subcellularLocation>
        <location evidence="1">Cell membrane</location>
        <topology evidence="1">Multi-pass membrane protein</topology>
    </subcellularLocation>
</comment>
<evidence type="ECO:0000256" key="3">
    <source>
        <dbReference type="ARBA" id="ARBA00022448"/>
    </source>
</evidence>
<dbReference type="PANTHER" id="PTHR34702:SF1">
    <property type="entry name" value="NA(+)_H(+) ANTIPORTER SUBUNIT F"/>
    <property type="match status" value="1"/>
</dbReference>
<protein>
    <submittedName>
        <fullName evidence="10">Multisubunit Na+/H+ antiporter, MnhF subunit</fullName>
    </submittedName>
</protein>
<feature type="region of interest" description="Disordered" evidence="8">
    <location>
        <begin position="82"/>
        <end position="221"/>
    </location>
</feature>
<dbReference type="InterPro" id="IPR007208">
    <property type="entry name" value="MrpF/PhaF-like"/>
</dbReference>
<accession>A0A1H3D7N7</accession>
<dbReference type="Proteomes" id="UP000198539">
    <property type="component" value="Unassembled WGS sequence"/>
</dbReference>
<keyword evidence="3" id="KW-0813">Transport</keyword>
<keyword evidence="11" id="KW-1185">Reference proteome</keyword>
<name>A0A1H3D7N7_9RHOB</name>
<evidence type="ECO:0000256" key="7">
    <source>
        <dbReference type="ARBA" id="ARBA00023136"/>
    </source>
</evidence>
<keyword evidence="7 9" id="KW-0472">Membrane</keyword>
<dbReference type="PANTHER" id="PTHR34702">
    <property type="entry name" value="NA(+)/H(+) ANTIPORTER SUBUNIT F1"/>
    <property type="match status" value="1"/>
</dbReference>
<evidence type="ECO:0000256" key="5">
    <source>
        <dbReference type="ARBA" id="ARBA00022692"/>
    </source>
</evidence>
<keyword evidence="5 9" id="KW-0812">Transmembrane</keyword>
<feature type="compositionally biased region" description="Polar residues" evidence="8">
    <location>
        <begin position="149"/>
        <end position="159"/>
    </location>
</feature>
<evidence type="ECO:0000256" key="1">
    <source>
        <dbReference type="ARBA" id="ARBA00004651"/>
    </source>
</evidence>
<evidence type="ECO:0000256" key="8">
    <source>
        <dbReference type="SAM" id="MobiDB-lite"/>
    </source>
</evidence>
<feature type="transmembrane region" description="Helical" evidence="9">
    <location>
        <begin position="6"/>
        <end position="24"/>
    </location>
</feature>
<keyword evidence="4" id="KW-1003">Cell membrane</keyword>
<keyword evidence="6 9" id="KW-1133">Transmembrane helix</keyword>
<dbReference type="GO" id="GO:0005886">
    <property type="term" value="C:plasma membrane"/>
    <property type="evidence" value="ECO:0007669"/>
    <property type="project" value="UniProtKB-SubCell"/>
</dbReference>
<dbReference type="AlphaFoldDB" id="A0A1H3D7N7"/>
<dbReference type="EMBL" id="FNOM01000012">
    <property type="protein sequence ID" value="SDX61699.1"/>
    <property type="molecule type" value="Genomic_DNA"/>
</dbReference>
<dbReference type="STRING" id="564137.SAMN04488238_1125"/>
<gene>
    <name evidence="10" type="ORF">SAMN04488238_1125</name>
</gene>
<evidence type="ECO:0000256" key="4">
    <source>
        <dbReference type="ARBA" id="ARBA00022475"/>
    </source>
</evidence>
<evidence type="ECO:0000256" key="9">
    <source>
        <dbReference type="SAM" id="Phobius"/>
    </source>
</evidence>
<evidence type="ECO:0000313" key="10">
    <source>
        <dbReference type="EMBL" id="SDX61699.1"/>
    </source>
</evidence>
<feature type="transmembrane region" description="Helical" evidence="9">
    <location>
        <begin position="36"/>
        <end position="53"/>
    </location>
</feature>
<dbReference type="GO" id="GO:0015385">
    <property type="term" value="F:sodium:proton antiporter activity"/>
    <property type="evidence" value="ECO:0007669"/>
    <property type="project" value="TreeGrafter"/>
</dbReference>
<organism evidence="10 11">
    <name type="scientific">Roseicitreum antarcticum</name>
    <dbReference type="NCBI Taxonomy" id="564137"/>
    <lineage>
        <taxon>Bacteria</taxon>
        <taxon>Pseudomonadati</taxon>
        <taxon>Pseudomonadota</taxon>
        <taxon>Alphaproteobacteria</taxon>
        <taxon>Rhodobacterales</taxon>
        <taxon>Paracoccaceae</taxon>
        <taxon>Roseicitreum</taxon>
    </lineage>
</organism>
<sequence length="221" mass="22661">MTHWLHLVAMVLLASLGAALWRVWRGPSQADRMMAVQLVGTGGVAVLIVLAAAQDWTLLVVALALALLAALAAVGFVQAETPDGAGDPEELSPGGDIEPQETTRHPPRAGNEAHQTKGGQSAQDDGRPGTDGQPCASTHRHRHGHRHQQSTPSAGNQPRASAVGTAPPARATENQRRTPATGSQNCQPAAGHQPSQPAAGHQASLPAAGGATDTREPAGHG</sequence>
<evidence type="ECO:0000256" key="2">
    <source>
        <dbReference type="ARBA" id="ARBA00009212"/>
    </source>
</evidence>